<organism evidence="1">
    <name type="scientific">Pseudomonas phage PAKlein3</name>
    <dbReference type="NCBI Taxonomy" id="3230132"/>
    <lineage>
        <taxon>Viruses</taxon>
    </lineage>
</organism>
<reference evidence="1" key="1">
    <citation type="submission" date="2024-06" db="EMBL/GenBank/DDBJ databases">
        <authorList>
            <person name="Yerushalmy O."/>
            <person name="Alkalay-Oren S."/>
            <person name="Coppenhagn-Glazer S."/>
            <person name="Hazan R."/>
        </authorList>
    </citation>
    <scope>NUCLEOTIDE SEQUENCE</scope>
</reference>
<sequence>MSPKNPTQDELLALLDRLPCGGTAQELATGLACSGTKLKQLLVPLIVAGEVFSEPIRHPANGKSTHVLKRKRND</sequence>
<evidence type="ECO:0000313" key="1">
    <source>
        <dbReference type="EMBL" id="XCH44994.1"/>
    </source>
</evidence>
<protein>
    <submittedName>
        <fullName evidence="1">DNA primase</fullName>
    </submittedName>
</protein>
<name>A0AAU8GSX4_9VIRU</name>
<accession>A0AAU8GSX4</accession>
<proteinExistence type="predicted"/>
<dbReference type="EMBL" id="PP931173">
    <property type="protein sequence ID" value="XCH44994.1"/>
    <property type="molecule type" value="Genomic_DNA"/>
</dbReference>